<dbReference type="Gene3D" id="3.60.10.10">
    <property type="entry name" value="Endonuclease/exonuclease/phosphatase"/>
    <property type="match status" value="1"/>
</dbReference>
<evidence type="ECO:0000313" key="3">
    <source>
        <dbReference type="Proteomes" id="UP000507470"/>
    </source>
</evidence>
<dbReference type="OrthoDB" id="8906575at2759"/>
<dbReference type="GO" id="GO:0003824">
    <property type="term" value="F:catalytic activity"/>
    <property type="evidence" value="ECO:0007669"/>
    <property type="project" value="InterPro"/>
</dbReference>
<dbReference type="InterPro" id="IPR036691">
    <property type="entry name" value="Endo/exonu/phosph_ase_sf"/>
</dbReference>
<dbReference type="SUPFAM" id="SSF56219">
    <property type="entry name" value="DNase I-like"/>
    <property type="match status" value="1"/>
</dbReference>
<name>A0A6J7ZW35_MYTCO</name>
<dbReference type="EMBL" id="CACVKT020000100">
    <property type="protein sequence ID" value="CAC5355916.1"/>
    <property type="molecule type" value="Genomic_DNA"/>
</dbReference>
<gene>
    <name evidence="2" type="ORF">MCOR_356</name>
</gene>
<dbReference type="InterPro" id="IPR005135">
    <property type="entry name" value="Endo/exonuclease/phosphatase"/>
</dbReference>
<evidence type="ECO:0000259" key="1">
    <source>
        <dbReference type="Pfam" id="PF03372"/>
    </source>
</evidence>
<keyword evidence="3" id="KW-1185">Reference proteome</keyword>
<dbReference type="Proteomes" id="UP000507470">
    <property type="component" value="Unassembled WGS sequence"/>
</dbReference>
<dbReference type="AlphaFoldDB" id="A0A6J7ZW35"/>
<proteinExistence type="predicted"/>
<organism evidence="2 3">
    <name type="scientific">Mytilus coruscus</name>
    <name type="common">Sea mussel</name>
    <dbReference type="NCBI Taxonomy" id="42192"/>
    <lineage>
        <taxon>Eukaryota</taxon>
        <taxon>Metazoa</taxon>
        <taxon>Spiralia</taxon>
        <taxon>Lophotrochozoa</taxon>
        <taxon>Mollusca</taxon>
        <taxon>Bivalvia</taxon>
        <taxon>Autobranchia</taxon>
        <taxon>Pteriomorphia</taxon>
        <taxon>Mytilida</taxon>
        <taxon>Mytiloidea</taxon>
        <taxon>Mytilidae</taxon>
        <taxon>Mytilinae</taxon>
        <taxon>Mytilus</taxon>
    </lineage>
</organism>
<accession>A0A6J7ZW35</accession>
<dbReference type="Pfam" id="PF03372">
    <property type="entry name" value="Exo_endo_phos"/>
    <property type="match status" value="1"/>
</dbReference>
<sequence length="324" mass="37587">MTKVQNKSTNLIKGITNRTFISNITICTWNIGGLISANLNKLTDSNFLNNITAYDIVLLTETHIGKDVNIVLPGYKYFPVCRPKSANNRYFGGLGIFVKNTILPGIEILKNTSLDYQWVKLDKKFFNFAKNIFLCLAYIIPASSSYIFQSDDDPLETKEKDIIIHYDEGGHIVLCGDLNARTGSEFDFIENDTYDPFEMDDEEYEYDIWLQKRKSCKFKWTDCSKEQFQDALCHPSCKLDINAFLTNNYQDKSNINSSATDLQNIIIKAAQMSLKFKSNKYKKKTINKKKWYDQDLYNKNRELNTKAKHLSENPYNINIRNNYF</sequence>
<protein>
    <recommendedName>
        <fullName evidence="1">Endonuclease/exonuclease/phosphatase domain-containing protein</fullName>
    </recommendedName>
</protein>
<reference evidence="2 3" key="1">
    <citation type="submission" date="2020-06" db="EMBL/GenBank/DDBJ databases">
        <authorList>
            <person name="Li R."/>
            <person name="Bekaert M."/>
        </authorList>
    </citation>
    <scope>NUCLEOTIDE SEQUENCE [LARGE SCALE GENOMIC DNA]</scope>
    <source>
        <strain evidence="3">wild</strain>
    </source>
</reference>
<feature type="domain" description="Endonuclease/exonuclease/phosphatase" evidence="1">
    <location>
        <begin position="27"/>
        <end position="180"/>
    </location>
</feature>
<evidence type="ECO:0000313" key="2">
    <source>
        <dbReference type="EMBL" id="CAC5355916.1"/>
    </source>
</evidence>